<dbReference type="RefSeq" id="WP_160067767.1">
    <property type="nucleotide sequence ID" value="NZ_WUYX01000071.1"/>
</dbReference>
<dbReference type="Proteomes" id="UP000434101">
    <property type="component" value="Unassembled WGS sequence"/>
</dbReference>
<organism evidence="1 2">
    <name type="scientific">Natronorubrum halalkaliphilum</name>
    <dbReference type="NCBI Taxonomy" id="2691917"/>
    <lineage>
        <taxon>Archaea</taxon>
        <taxon>Methanobacteriati</taxon>
        <taxon>Methanobacteriota</taxon>
        <taxon>Stenosarchaea group</taxon>
        <taxon>Halobacteria</taxon>
        <taxon>Halobacteriales</taxon>
        <taxon>Natrialbaceae</taxon>
        <taxon>Natronorubrum</taxon>
    </lineage>
</organism>
<reference evidence="1 2" key="1">
    <citation type="submission" date="2020-01" db="EMBL/GenBank/DDBJ databases">
        <title>Natronorubrum sp. JWXQ-INN 674 isolated from Inner Mongolia Autonomous Region of China.</title>
        <authorList>
            <person name="Xue Q."/>
        </authorList>
    </citation>
    <scope>NUCLEOTIDE SEQUENCE [LARGE SCALE GENOMIC DNA]</scope>
    <source>
        <strain evidence="1 2">JWXQ-INN-674</strain>
    </source>
</reference>
<sequence>MSTDTSDIDPKILELIAEQADDKNIDEDLLIQVYNIEDEMVGMKRRHGIDDRLRRVLEDYVEVKGADE</sequence>
<dbReference type="AlphaFoldDB" id="A0A6B0VV09"/>
<name>A0A6B0VV09_9EURY</name>
<dbReference type="EMBL" id="WUYX01000071">
    <property type="protein sequence ID" value="MXV64439.1"/>
    <property type="molecule type" value="Genomic_DNA"/>
</dbReference>
<evidence type="ECO:0000313" key="1">
    <source>
        <dbReference type="EMBL" id="MXV64439.1"/>
    </source>
</evidence>
<protein>
    <submittedName>
        <fullName evidence="1">Uncharacterized protein</fullName>
    </submittedName>
</protein>
<keyword evidence="2" id="KW-1185">Reference proteome</keyword>
<dbReference type="OrthoDB" id="350917at2157"/>
<gene>
    <name evidence="1" type="ORF">GS429_20680</name>
</gene>
<evidence type="ECO:0000313" key="2">
    <source>
        <dbReference type="Proteomes" id="UP000434101"/>
    </source>
</evidence>
<proteinExistence type="predicted"/>
<accession>A0A6B0VV09</accession>
<comment type="caution">
    <text evidence="1">The sequence shown here is derived from an EMBL/GenBank/DDBJ whole genome shotgun (WGS) entry which is preliminary data.</text>
</comment>